<dbReference type="AlphaFoldDB" id="A0A9N7VM87"/>
<protein>
    <recommendedName>
        <fullName evidence="3">Reverse transcriptase</fullName>
    </recommendedName>
</protein>
<dbReference type="EMBL" id="CADEAL010004176">
    <property type="protein sequence ID" value="CAB1453558.1"/>
    <property type="molecule type" value="Genomic_DNA"/>
</dbReference>
<organism evidence="1 2">
    <name type="scientific">Pleuronectes platessa</name>
    <name type="common">European plaice</name>
    <dbReference type="NCBI Taxonomy" id="8262"/>
    <lineage>
        <taxon>Eukaryota</taxon>
        <taxon>Metazoa</taxon>
        <taxon>Chordata</taxon>
        <taxon>Craniata</taxon>
        <taxon>Vertebrata</taxon>
        <taxon>Euteleostomi</taxon>
        <taxon>Actinopterygii</taxon>
        <taxon>Neopterygii</taxon>
        <taxon>Teleostei</taxon>
        <taxon>Neoteleostei</taxon>
        <taxon>Acanthomorphata</taxon>
        <taxon>Carangaria</taxon>
        <taxon>Pleuronectiformes</taxon>
        <taxon>Pleuronectoidei</taxon>
        <taxon>Pleuronectidae</taxon>
        <taxon>Pleuronectes</taxon>
    </lineage>
</organism>
<evidence type="ECO:0000313" key="1">
    <source>
        <dbReference type="EMBL" id="CAB1453558.1"/>
    </source>
</evidence>
<comment type="caution">
    <text evidence="1">The sequence shown here is derived from an EMBL/GenBank/DDBJ whole genome shotgun (WGS) entry which is preliminary data.</text>
</comment>
<gene>
    <name evidence="1" type="ORF">PLEPLA_LOCUS41312</name>
</gene>
<dbReference type="Proteomes" id="UP001153269">
    <property type="component" value="Unassembled WGS sequence"/>
</dbReference>
<dbReference type="Gene3D" id="3.10.10.10">
    <property type="entry name" value="HIV Type 1 Reverse Transcriptase, subunit A, domain 1"/>
    <property type="match status" value="1"/>
</dbReference>
<sequence>MRLDDSQQTLELLPFRSANMSLAAQWYRAWRNLLRVIVTSLDSKKERKEERNAHGTLVINSLQEPSGSTLDSAMALVLLADGVIEESCSPWASPIVLVNRKDTRDGY</sequence>
<evidence type="ECO:0000313" key="2">
    <source>
        <dbReference type="Proteomes" id="UP001153269"/>
    </source>
</evidence>
<accession>A0A9N7VM87</accession>
<reference evidence="1" key="1">
    <citation type="submission" date="2020-03" db="EMBL/GenBank/DDBJ databases">
        <authorList>
            <person name="Weist P."/>
        </authorList>
    </citation>
    <scope>NUCLEOTIDE SEQUENCE</scope>
</reference>
<name>A0A9N7VM87_PLEPL</name>
<keyword evidence="2" id="KW-1185">Reference proteome</keyword>
<proteinExistence type="predicted"/>
<evidence type="ECO:0008006" key="3">
    <source>
        <dbReference type="Google" id="ProtNLM"/>
    </source>
</evidence>